<dbReference type="Proteomes" id="UP000798662">
    <property type="component" value="Chromosome 1"/>
</dbReference>
<gene>
    <name evidence="1" type="ORF">I4F81_002325</name>
</gene>
<reference evidence="1" key="1">
    <citation type="submission" date="2019-11" db="EMBL/GenBank/DDBJ databases">
        <title>Nori genome reveals adaptations in red seaweeds to the harsh intertidal environment.</title>
        <authorList>
            <person name="Wang D."/>
            <person name="Mao Y."/>
        </authorList>
    </citation>
    <scope>NUCLEOTIDE SEQUENCE</scope>
    <source>
        <tissue evidence="1">Gametophyte</tissue>
    </source>
</reference>
<keyword evidence="2" id="KW-1185">Reference proteome</keyword>
<comment type="caution">
    <text evidence="1">The sequence shown here is derived from an EMBL/GenBank/DDBJ whole genome shotgun (WGS) entry which is preliminary data.</text>
</comment>
<proteinExistence type="predicted"/>
<protein>
    <submittedName>
        <fullName evidence="1">Uncharacterized protein</fullName>
    </submittedName>
</protein>
<evidence type="ECO:0000313" key="2">
    <source>
        <dbReference type="Proteomes" id="UP000798662"/>
    </source>
</evidence>
<name>A0ACC3BQS0_PYRYE</name>
<sequence length="386" mass="39584">MATDGSNKAIRGPSFSAAEDLALARVWMSATESVADMNSDMYWERAAVAYKTQPEATIQRTGHSLRSRWGVLQRLVQKYLAADKLYRAAIPSGEVEDDTQENVMRLFKANNQVTTKKGKRDPVFKSVAAAHLLRSCPKFSSKIGGPSAPNVVQRPTAAGRAGGGGGRSGGDTGGGAARNGGASADFGVPSVRGRDEGEGEASGGGDVAGGGGGGIAERTLGGGGEKRRSGGDASAQQTAPEGVAATIPADSPGFSRPLGAKRKKLRDATEGKPAHAVAAVAQSMAGVKAALEDSTARKATLAAMSLEAKLLEMLPNGPDKNQRVRELLARTQQVNQAHESGSARPVSGDRGAVAVASAGERSRGEVAARAEVERTTEGGDGEGELV</sequence>
<dbReference type="EMBL" id="CM020618">
    <property type="protein sequence ID" value="KAK1859731.1"/>
    <property type="molecule type" value="Genomic_DNA"/>
</dbReference>
<organism evidence="1 2">
    <name type="scientific">Pyropia yezoensis</name>
    <name type="common">Susabi-nori</name>
    <name type="synonym">Porphyra yezoensis</name>
    <dbReference type="NCBI Taxonomy" id="2788"/>
    <lineage>
        <taxon>Eukaryota</taxon>
        <taxon>Rhodophyta</taxon>
        <taxon>Bangiophyceae</taxon>
        <taxon>Bangiales</taxon>
        <taxon>Bangiaceae</taxon>
        <taxon>Pyropia</taxon>
    </lineage>
</organism>
<evidence type="ECO:0000313" key="1">
    <source>
        <dbReference type="EMBL" id="KAK1859731.1"/>
    </source>
</evidence>
<accession>A0ACC3BQS0</accession>